<keyword evidence="2" id="KW-1185">Reference proteome</keyword>
<organism evidence="1 2">
    <name type="scientific">Stenotrophomonas lacuserhaii</name>
    <dbReference type="NCBI Taxonomy" id="2760084"/>
    <lineage>
        <taxon>Bacteria</taxon>
        <taxon>Pseudomonadati</taxon>
        <taxon>Pseudomonadota</taxon>
        <taxon>Gammaproteobacteria</taxon>
        <taxon>Lysobacterales</taxon>
        <taxon>Lysobacteraceae</taxon>
        <taxon>Stenotrophomonas</taxon>
    </lineage>
</organism>
<dbReference type="Proteomes" id="UP000636938">
    <property type="component" value="Unassembled WGS sequence"/>
</dbReference>
<dbReference type="InterPro" id="IPR025427">
    <property type="entry name" value="DUF4160"/>
</dbReference>
<dbReference type="Pfam" id="PF13711">
    <property type="entry name" value="DUF4160"/>
    <property type="match status" value="1"/>
</dbReference>
<name>A0A8X8FTH4_9GAMM</name>
<comment type="caution">
    <text evidence="1">The sequence shown here is derived from an EMBL/GenBank/DDBJ whole genome shotgun (WGS) entry which is preliminary data.</text>
</comment>
<sequence>MYAGDHPPPHFHVRTRDGREALIVIAGLGVLSGGLTRRELIETLRWAQVNIPLLTFRWRELNP</sequence>
<gene>
    <name evidence="1" type="ORF">H9654_11985</name>
</gene>
<reference evidence="1 2" key="1">
    <citation type="submission" date="2020-08" db="EMBL/GenBank/DDBJ databases">
        <title>A Genomic Blueprint of the Chicken Gut Microbiome.</title>
        <authorList>
            <person name="Gilroy R."/>
            <person name="Ravi A."/>
            <person name="Getino M."/>
            <person name="Pursley I."/>
            <person name="Horton D.L."/>
            <person name="Alikhan N.-F."/>
            <person name="Baker D."/>
            <person name="Gharbi K."/>
            <person name="Hall N."/>
            <person name="Watson M."/>
            <person name="Adriaenssens E.M."/>
            <person name="Foster-Nyarko E."/>
            <person name="Jarju S."/>
            <person name="Secka A."/>
            <person name="Antonio M."/>
            <person name="Oren A."/>
            <person name="Chaudhuri R."/>
            <person name="La Ragione R.M."/>
            <person name="Hildebrand F."/>
            <person name="Pallen M.J."/>
        </authorList>
    </citation>
    <scope>NUCLEOTIDE SEQUENCE [LARGE SCALE GENOMIC DNA]</scope>
    <source>
        <strain evidence="1 2">Sa5BUN4</strain>
    </source>
</reference>
<evidence type="ECO:0000313" key="1">
    <source>
        <dbReference type="EMBL" id="MBD7954917.1"/>
    </source>
</evidence>
<protein>
    <submittedName>
        <fullName evidence="1">DUF4160 domain-containing protein</fullName>
    </submittedName>
</protein>
<dbReference type="AlphaFoldDB" id="A0A8X8FTH4"/>
<dbReference type="EMBL" id="JACSQS010000012">
    <property type="protein sequence ID" value="MBD7954917.1"/>
    <property type="molecule type" value="Genomic_DNA"/>
</dbReference>
<evidence type="ECO:0000313" key="2">
    <source>
        <dbReference type="Proteomes" id="UP000636938"/>
    </source>
</evidence>
<proteinExistence type="predicted"/>
<accession>A0A8X8FTH4</accession>